<name>A0A7Z2VKQ3_9BACL</name>
<dbReference type="EMBL" id="CP051680">
    <property type="protein sequence ID" value="QJD84745.1"/>
    <property type="molecule type" value="Genomic_DNA"/>
</dbReference>
<dbReference type="Proteomes" id="UP000502248">
    <property type="component" value="Chromosome"/>
</dbReference>
<dbReference type="GO" id="GO:0046872">
    <property type="term" value="F:metal ion binding"/>
    <property type="evidence" value="ECO:0007669"/>
    <property type="project" value="UniProtKB-KW"/>
</dbReference>
<dbReference type="RefSeq" id="WP_169281025.1">
    <property type="nucleotide sequence ID" value="NZ_CP051680.1"/>
</dbReference>
<organism evidence="3 4">
    <name type="scientific">Cohnella herbarum</name>
    <dbReference type="NCBI Taxonomy" id="2728023"/>
    <lineage>
        <taxon>Bacteria</taxon>
        <taxon>Bacillati</taxon>
        <taxon>Bacillota</taxon>
        <taxon>Bacilli</taxon>
        <taxon>Bacillales</taxon>
        <taxon>Paenibacillaceae</taxon>
        <taxon>Cohnella</taxon>
    </lineage>
</organism>
<evidence type="ECO:0000256" key="1">
    <source>
        <dbReference type="ARBA" id="ARBA00022723"/>
    </source>
</evidence>
<gene>
    <name evidence="3" type="ORF">HH215_17165</name>
</gene>
<dbReference type="SUPFAM" id="SSF53800">
    <property type="entry name" value="Chelatase"/>
    <property type="match status" value="1"/>
</dbReference>
<evidence type="ECO:0000313" key="4">
    <source>
        <dbReference type="Proteomes" id="UP000502248"/>
    </source>
</evidence>
<evidence type="ECO:0000313" key="3">
    <source>
        <dbReference type="EMBL" id="QJD84745.1"/>
    </source>
</evidence>
<keyword evidence="2" id="KW-0456">Lyase</keyword>
<accession>A0A7Z2VKQ3</accession>
<dbReference type="GO" id="GO:0016829">
    <property type="term" value="F:lyase activity"/>
    <property type="evidence" value="ECO:0007669"/>
    <property type="project" value="UniProtKB-KW"/>
</dbReference>
<sequence length="273" mass="30180">MKPGLLVISHGSREAGWVVLVEETIEAARIQLGDTMAIEAGFLELVEGRLIQDGIDRLEAAGVTHLLALPLFVSSGSTHVDEIGWALGSYPEPKTETDLEPYRVPSLQLTYGQPMDGSPELIGVVLDRLKEMSLDPSRESVLLVGHGSEEAGFLEAWERGLAAIAERVVEIGGYSSCSYALLLPNQVHERMEELKQENSGRVVLVMALFLSEGYFTNVVVPRRLEGTGVAEDAYRYDGRALMPHPNVANWIVRQAREWIEGLRFDNARENVRD</sequence>
<reference evidence="3 4" key="1">
    <citation type="submission" date="2020-04" db="EMBL/GenBank/DDBJ databases">
        <title>Genome sequencing of novel species.</title>
        <authorList>
            <person name="Heo J."/>
            <person name="Kim S.-J."/>
            <person name="Kim J.-S."/>
            <person name="Hong S.-B."/>
            <person name="Kwon S.-W."/>
        </authorList>
    </citation>
    <scope>NUCLEOTIDE SEQUENCE [LARGE SCALE GENOMIC DNA]</scope>
    <source>
        <strain evidence="3 4">MFER-1</strain>
    </source>
</reference>
<dbReference type="PANTHER" id="PTHR33542:SF3">
    <property type="entry name" value="SIROHYDROCHLORIN FERROCHELATASE, CHLOROPLASTIC"/>
    <property type="match status" value="1"/>
</dbReference>
<evidence type="ECO:0000256" key="2">
    <source>
        <dbReference type="ARBA" id="ARBA00023239"/>
    </source>
</evidence>
<dbReference type="PANTHER" id="PTHR33542">
    <property type="entry name" value="SIROHYDROCHLORIN FERROCHELATASE, CHLOROPLASTIC"/>
    <property type="match status" value="1"/>
</dbReference>
<dbReference type="KEGG" id="cheb:HH215_17165"/>
<dbReference type="AlphaFoldDB" id="A0A7Z2VKQ3"/>
<dbReference type="InterPro" id="IPR050963">
    <property type="entry name" value="Sirohydro_Cobaltochel/CbiX"/>
</dbReference>
<protein>
    <submittedName>
        <fullName evidence="3">Cobalamin biosynthesis protein CbiX</fullName>
    </submittedName>
</protein>
<keyword evidence="1" id="KW-0479">Metal-binding</keyword>
<keyword evidence="4" id="KW-1185">Reference proteome</keyword>
<dbReference type="Pfam" id="PF01903">
    <property type="entry name" value="CbiX"/>
    <property type="match status" value="1"/>
</dbReference>
<proteinExistence type="predicted"/>
<dbReference type="InterPro" id="IPR002762">
    <property type="entry name" value="CbiX-like"/>
</dbReference>
<dbReference type="CDD" id="cd03416">
    <property type="entry name" value="CbiX_SirB_N"/>
    <property type="match status" value="1"/>
</dbReference>
<dbReference type="Gene3D" id="3.40.50.1400">
    <property type="match status" value="2"/>
</dbReference>